<dbReference type="EMBL" id="CP015367">
    <property type="protein sequence ID" value="APT32082.1"/>
    <property type="molecule type" value="Genomic_DNA"/>
</dbReference>
<gene>
    <name evidence="1" type="ORF">MCBMB27_02791</name>
    <name evidence="2" type="ORF">SAMN05192567_13033</name>
</gene>
<reference evidence="2 4" key="2">
    <citation type="submission" date="2016-10" db="EMBL/GenBank/DDBJ databases">
        <authorList>
            <person name="Varghese N."/>
            <person name="Submissions S."/>
        </authorList>
    </citation>
    <scope>NUCLEOTIDE SEQUENCE [LARGE SCALE GENOMIC DNA]</scope>
    <source>
        <strain evidence="2 4">CBMB27</strain>
    </source>
</reference>
<dbReference type="RefSeq" id="WP_043385796.1">
    <property type="nucleotide sequence ID" value="NZ_CP015367.1"/>
</dbReference>
<dbReference type="Proteomes" id="UP000199140">
    <property type="component" value="Unassembled WGS sequence"/>
</dbReference>
<evidence type="ECO:0000313" key="4">
    <source>
        <dbReference type="Proteomes" id="UP000199140"/>
    </source>
</evidence>
<organism evidence="2 4">
    <name type="scientific">Methylobacterium phyllosphaerae</name>
    <dbReference type="NCBI Taxonomy" id="418223"/>
    <lineage>
        <taxon>Bacteria</taxon>
        <taxon>Pseudomonadati</taxon>
        <taxon>Pseudomonadota</taxon>
        <taxon>Alphaproteobacteria</taxon>
        <taxon>Hyphomicrobiales</taxon>
        <taxon>Methylobacteriaceae</taxon>
        <taxon>Methylobacterium</taxon>
    </lineage>
</organism>
<sequence>MREQLRDAYNVFCRKHKPGLCCAVREDRPVPSFLDAESWAFGYTVRSKSDGPVSFQSKAAQEANSRLGFYLFHDVCA</sequence>
<protein>
    <submittedName>
        <fullName evidence="2">Uncharacterized protein</fullName>
    </submittedName>
</protein>
<dbReference type="EMBL" id="FOPK01000030">
    <property type="protein sequence ID" value="SFH53533.1"/>
    <property type="molecule type" value="Genomic_DNA"/>
</dbReference>
<dbReference type="KEGG" id="mphy:MCBMB27_02791"/>
<reference evidence="1 3" key="1">
    <citation type="submission" date="2016-04" db="EMBL/GenBank/DDBJ databases">
        <title>Complete genome sequencing and analysis of CBMB27, Methylobacterium phyllosphaerae isolated from leaf tissues of rice (Oryza sativa L.).</title>
        <authorList>
            <person name="Lee Y."/>
            <person name="Hwangbo K."/>
            <person name="Chung H."/>
            <person name="Yoo J."/>
            <person name="Kim K.Y."/>
            <person name="Sa T.M."/>
            <person name="Um Y."/>
            <person name="Madhaiyan M."/>
        </authorList>
    </citation>
    <scope>NUCLEOTIDE SEQUENCE [LARGE SCALE GENOMIC DNA]</scope>
    <source>
        <strain evidence="1 3">CBMB27</strain>
    </source>
</reference>
<name>A0AAE8HWT5_9HYPH</name>
<evidence type="ECO:0000313" key="2">
    <source>
        <dbReference type="EMBL" id="SFH53533.1"/>
    </source>
</evidence>
<proteinExistence type="predicted"/>
<dbReference type="GeneID" id="96603419"/>
<accession>A0AAE8HWT5</accession>
<dbReference type="Proteomes" id="UP000185487">
    <property type="component" value="Chromosome"/>
</dbReference>
<dbReference type="AlphaFoldDB" id="A0AAE8HWT5"/>
<keyword evidence="3" id="KW-1185">Reference proteome</keyword>
<evidence type="ECO:0000313" key="3">
    <source>
        <dbReference type="Proteomes" id="UP000185487"/>
    </source>
</evidence>
<evidence type="ECO:0000313" key="1">
    <source>
        <dbReference type="EMBL" id="APT32082.1"/>
    </source>
</evidence>